<dbReference type="Gene3D" id="1.20.1290.10">
    <property type="entry name" value="AhpD-like"/>
    <property type="match status" value="1"/>
</dbReference>
<dbReference type="InterPro" id="IPR004675">
    <property type="entry name" value="AhpD_core"/>
</dbReference>
<organism evidence="2 3">
    <name type="scientific">Paracoccus haematequi</name>
    <dbReference type="NCBI Taxonomy" id="2491866"/>
    <lineage>
        <taxon>Bacteria</taxon>
        <taxon>Pseudomonadati</taxon>
        <taxon>Pseudomonadota</taxon>
        <taxon>Alphaproteobacteria</taxon>
        <taxon>Rhodobacterales</taxon>
        <taxon>Paracoccaceae</taxon>
        <taxon>Paracoccus</taxon>
    </lineage>
</organism>
<evidence type="ECO:0000313" key="3">
    <source>
        <dbReference type="Proteomes" id="UP000270743"/>
    </source>
</evidence>
<evidence type="ECO:0000313" key="2">
    <source>
        <dbReference type="EMBL" id="VDS08786.1"/>
    </source>
</evidence>
<proteinExistence type="predicted"/>
<dbReference type="PANTHER" id="PTHR35446:SF3">
    <property type="entry name" value="CMD DOMAIN-CONTAINING PROTEIN"/>
    <property type="match status" value="1"/>
</dbReference>
<dbReference type="OrthoDB" id="9808310at2"/>
<dbReference type="Pfam" id="PF02627">
    <property type="entry name" value="CMD"/>
    <property type="match status" value="1"/>
</dbReference>
<accession>A0A447IMR1</accession>
<reference evidence="2 3" key="1">
    <citation type="submission" date="2018-12" db="EMBL/GenBank/DDBJ databases">
        <authorList>
            <person name="Criscuolo A."/>
        </authorList>
    </citation>
    <scope>NUCLEOTIDE SEQUENCE [LARGE SCALE GENOMIC DNA]</scope>
    <source>
        <strain evidence="2">ACIP1116241</strain>
    </source>
</reference>
<dbReference type="GO" id="GO:0051920">
    <property type="term" value="F:peroxiredoxin activity"/>
    <property type="evidence" value="ECO:0007669"/>
    <property type="project" value="InterPro"/>
</dbReference>
<dbReference type="NCBIfam" id="TIGR00778">
    <property type="entry name" value="ahpD_dom"/>
    <property type="match status" value="1"/>
</dbReference>
<sequence>MSRLPLRTLEDAPAEARPRLEAAQKNNGFLPNLVRLLANAPVALETYQTVSAINGRASLTLAEREAVQITAAATHGCGFCVAGHSAIADKKAQLDQATISALRALEAVADARLGAVAAFTKAVIASRGNVTDAELTAFKKAGFDDQAALEVVLGVSLATLCNFANNLGRPELNPELSAYEWRPEVSAQ</sequence>
<evidence type="ECO:0000259" key="1">
    <source>
        <dbReference type="Pfam" id="PF02627"/>
    </source>
</evidence>
<keyword evidence="3" id="KW-1185">Reference proteome</keyword>
<protein>
    <submittedName>
        <fullName evidence="2">Carboxymuconolactone decarboxylase family protein</fullName>
    </submittedName>
</protein>
<name>A0A447IMR1_9RHOB</name>
<gene>
    <name evidence="2" type="ORF">PARHAE_01970</name>
</gene>
<dbReference type="EMBL" id="UZWE01000029">
    <property type="protein sequence ID" value="VDS08786.1"/>
    <property type="molecule type" value="Genomic_DNA"/>
</dbReference>
<dbReference type="InterPro" id="IPR003779">
    <property type="entry name" value="CMD-like"/>
</dbReference>
<dbReference type="SUPFAM" id="SSF69118">
    <property type="entry name" value="AhpD-like"/>
    <property type="match status" value="1"/>
</dbReference>
<dbReference type="AlphaFoldDB" id="A0A447IMR1"/>
<feature type="domain" description="Carboxymuconolactone decarboxylase-like" evidence="1">
    <location>
        <begin position="56"/>
        <end position="115"/>
    </location>
</feature>
<dbReference type="InterPro" id="IPR029032">
    <property type="entry name" value="AhpD-like"/>
</dbReference>
<dbReference type="PANTHER" id="PTHR35446">
    <property type="entry name" value="SI:CH211-175M2.5"/>
    <property type="match status" value="1"/>
</dbReference>
<dbReference type="Proteomes" id="UP000270743">
    <property type="component" value="Unassembled WGS sequence"/>
</dbReference>